<sequence>MVALLNISLLLLLVVPHYKCFNEIEPDIQIERLDIEDIREDTDVESDSDLQTEQHNDLSGETGDLFTKELNKEFDETEEKNEVEGLPTAQGEEHKLTEGNVTVNATESSDDTTNATSNLVSCTTGKETPGQPVELVNSTRLINLLITEPNVTSRRSTADCVALLFYARYCPFSSMAAPHFNALARAFPDIKMAAVDAMKHHSFNTQYGIVGVPTVMLFHNGRPAAKFNDSEYTLEMFSRFITKYTGMEPQSKLFVTSADFGGPVPSVPVKETDYCLALSWIFILVCGVYFFSKSSWWRKIVETVQNTWREAEAQQRTCRIISLVLCLQYHPLQTLYWQNIT</sequence>
<keyword evidence="2" id="KW-0732">Signal</keyword>
<organism evidence="4 5">
    <name type="scientific">Diploptera punctata</name>
    <name type="common">Pacific beetle cockroach</name>
    <dbReference type="NCBI Taxonomy" id="6984"/>
    <lineage>
        <taxon>Eukaryota</taxon>
        <taxon>Metazoa</taxon>
        <taxon>Ecdysozoa</taxon>
        <taxon>Arthropoda</taxon>
        <taxon>Hexapoda</taxon>
        <taxon>Insecta</taxon>
        <taxon>Pterygota</taxon>
        <taxon>Neoptera</taxon>
        <taxon>Polyneoptera</taxon>
        <taxon>Dictyoptera</taxon>
        <taxon>Blattodea</taxon>
        <taxon>Blaberoidea</taxon>
        <taxon>Blaberidae</taxon>
        <taxon>Diplopterinae</taxon>
        <taxon>Diploptera</taxon>
    </lineage>
</organism>
<dbReference type="AlphaFoldDB" id="A0AAD8AF83"/>
<feature type="signal peptide" evidence="2">
    <location>
        <begin position="1"/>
        <end position="20"/>
    </location>
</feature>
<keyword evidence="5" id="KW-1185">Reference proteome</keyword>
<accession>A0AAD8AF83</accession>
<proteinExistence type="predicted"/>
<dbReference type="GO" id="GO:0005929">
    <property type="term" value="C:cilium"/>
    <property type="evidence" value="ECO:0007669"/>
    <property type="project" value="TreeGrafter"/>
</dbReference>
<feature type="region of interest" description="Disordered" evidence="1">
    <location>
        <begin position="43"/>
        <end position="64"/>
    </location>
</feature>
<reference evidence="4" key="2">
    <citation type="submission" date="2023-05" db="EMBL/GenBank/DDBJ databases">
        <authorList>
            <person name="Fouks B."/>
        </authorList>
    </citation>
    <scope>NUCLEOTIDE SEQUENCE</scope>
    <source>
        <strain evidence="4">Stay&amp;Tobe</strain>
        <tissue evidence="4">Testes</tissue>
    </source>
</reference>
<reference evidence="4" key="1">
    <citation type="journal article" date="2023" name="IScience">
        <title>Live-bearing cockroach genome reveals convergent evolutionary mechanisms linked to viviparity in insects and beyond.</title>
        <authorList>
            <person name="Fouks B."/>
            <person name="Harrison M.C."/>
            <person name="Mikhailova A.A."/>
            <person name="Marchal E."/>
            <person name="English S."/>
            <person name="Carruthers M."/>
            <person name="Jennings E.C."/>
            <person name="Chiamaka E.L."/>
            <person name="Frigard R.A."/>
            <person name="Pippel M."/>
            <person name="Attardo G.M."/>
            <person name="Benoit J.B."/>
            <person name="Bornberg-Bauer E."/>
            <person name="Tobe S.S."/>
        </authorList>
    </citation>
    <scope>NUCLEOTIDE SEQUENCE</scope>
    <source>
        <strain evidence="4">Stay&amp;Tobe</strain>
    </source>
</reference>
<dbReference type="EMBL" id="JASPKZ010001456">
    <property type="protein sequence ID" value="KAJ9598044.1"/>
    <property type="molecule type" value="Genomic_DNA"/>
</dbReference>
<dbReference type="InterPro" id="IPR013766">
    <property type="entry name" value="Thioredoxin_domain"/>
</dbReference>
<evidence type="ECO:0000259" key="3">
    <source>
        <dbReference type="PROSITE" id="PS51352"/>
    </source>
</evidence>
<name>A0AAD8AF83_DIPPU</name>
<dbReference type="PANTHER" id="PTHR14684">
    <property type="entry name" value="THIOREDOXIN DOMAIN-CONTAINING PROTEIN 15"/>
    <property type="match status" value="1"/>
</dbReference>
<dbReference type="Gene3D" id="3.40.30.10">
    <property type="entry name" value="Glutaredoxin"/>
    <property type="match status" value="1"/>
</dbReference>
<dbReference type="PANTHER" id="PTHR14684:SF2">
    <property type="entry name" value="THIOREDOXIN DOMAIN-CONTAINING PROTEIN 15"/>
    <property type="match status" value="1"/>
</dbReference>
<gene>
    <name evidence="4" type="ORF">L9F63_026851</name>
</gene>
<comment type="caution">
    <text evidence="4">The sequence shown here is derived from an EMBL/GenBank/DDBJ whole genome shotgun (WGS) entry which is preliminary data.</text>
</comment>
<evidence type="ECO:0000256" key="1">
    <source>
        <dbReference type="SAM" id="MobiDB-lite"/>
    </source>
</evidence>
<dbReference type="SUPFAM" id="SSF52833">
    <property type="entry name" value="Thioredoxin-like"/>
    <property type="match status" value="1"/>
</dbReference>
<dbReference type="InterPro" id="IPR036249">
    <property type="entry name" value="Thioredoxin-like_sf"/>
</dbReference>
<feature type="domain" description="Thioredoxin" evidence="3">
    <location>
        <begin position="122"/>
        <end position="246"/>
    </location>
</feature>
<dbReference type="Proteomes" id="UP001233999">
    <property type="component" value="Unassembled WGS sequence"/>
</dbReference>
<dbReference type="GO" id="GO:0060271">
    <property type="term" value="P:cilium assembly"/>
    <property type="evidence" value="ECO:0007669"/>
    <property type="project" value="TreeGrafter"/>
</dbReference>
<protein>
    <recommendedName>
        <fullName evidence="3">Thioredoxin domain-containing protein</fullName>
    </recommendedName>
</protein>
<feature type="chain" id="PRO_5041965828" description="Thioredoxin domain-containing protein" evidence="2">
    <location>
        <begin position="21"/>
        <end position="341"/>
    </location>
</feature>
<dbReference type="Pfam" id="PF00085">
    <property type="entry name" value="Thioredoxin"/>
    <property type="match status" value="1"/>
</dbReference>
<evidence type="ECO:0000313" key="4">
    <source>
        <dbReference type="EMBL" id="KAJ9598044.1"/>
    </source>
</evidence>
<evidence type="ECO:0000313" key="5">
    <source>
        <dbReference type="Proteomes" id="UP001233999"/>
    </source>
</evidence>
<evidence type="ECO:0000256" key="2">
    <source>
        <dbReference type="SAM" id="SignalP"/>
    </source>
</evidence>
<dbReference type="InterPro" id="IPR042418">
    <property type="entry name" value="TXNDC15"/>
</dbReference>
<dbReference type="PROSITE" id="PS51352">
    <property type="entry name" value="THIOREDOXIN_2"/>
    <property type="match status" value="1"/>
</dbReference>